<dbReference type="PANTHER" id="PTHR20986:SF24">
    <property type="entry name" value="FMRFAMIDE-LIKE NEUROPEPTIDES 1"/>
    <property type="match status" value="1"/>
</dbReference>
<dbReference type="InterPro" id="IPR051041">
    <property type="entry name" value="FMRFamide-related_np"/>
</dbReference>
<evidence type="ECO:0000256" key="3">
    <source>
        <dbReference type="ARBA" id="ARBA00022525"/>
    </source>
</evidence>
<comment type="similarity">
    <text evidence="2">Belongs to the FARP (FMRFamide related peptide) family.</text>
</comment>
<reference evidence="10" key="1">
    <citation type="submission" date="2016-06" db="UniProtKB">
        <authorList>
            <consortium name="WormBaseParasite"/>
        </authorList>
    </citation>
    <scope>IDENTIFICATION</scope>
</reference>
<feature type="region of interest" description="Disordered" evidence="7">
    <location>
        <begin position="48"/>
        <end position="69"/>
    </location>
</feature>
<evidence type="ECO:0000313" key="10">
    <source>
        <dbReference type="WBParaSite" id="SBAD_0001333901-mRNA-1"/>
    </source>
</evidence>
<evidence type="ECO:0000256" key="5">
    <source>
        <dbReference type="ARBA" id="ARBA00022815"/>
    </source>
</evidence>
<dbReference type="GO" id="GO:0007218">
    <property type="term" value="P:neuropeptide signaling pathway"/>
    <property type="evidence" value="ECO:0007669"/>
    <property type="project" value="UniProtKB-KW"/>
</dbReference>
<keyword evidence="9" id="KW-1185">Reference proteome</keyword>
<dbReference type="OrthoDB" id="5813613at2759"/>
<gene>
    <name evidence="8" type="ORF">SBAD_LOCUS12926</name>
</gene>
<dbReference type="EMBL" id="UZAM01019371">
    <property type="protein sequence ID" value="VDP52740.1"/>
    <property type="molecule type" value="Genomic_DNA"/>
</dbReference>
<evidence type="ECO:0000313" key="9">
    <source>
        <dbReference type="Proteomes" id="UP000270296"/>
    </source>
</evidence>
<evidence type="ECO:0000313" key="8">
    <source>
        <dbReference type="EMBL" id="VDP52740.1"/>
    </source>
</evidence>
<accession>A0A183JAM8</accession>
<name>A0A183JAM8_9BILA</name>
<keyword evidence="5" id="KW-0027">Amidation</keyword>
<keyword evidence="3" id="KW-0964">Secreted</keyword>
<organism evidence="10">
    <name type="scientific">Soboliphyme baturini</name>
    <dbReference type="NCBI Taxonomy" id="241478"/>
    <lineage>
        <taxon>Eukaryota</taxon>
        <taxon>Metazoa</taxon>
        <taxon>Ecdysozoa</taxon>
        <taxon>Nematoda</taxon>
        <taxon>Enoplea</taxon>
        <taxon>Dorylaimia</taxon>
        <taxon>Dioctophymatida</taxon>
        <taxon>Dioctophymatoidea</taxon>
        <taxon>Soboliphymatidae</taxon>
        <taxon>Soboliphyme</taxon>
    </lineage>
</organism>
<dbReference type="GO" id="GO:0005576">
    <property type="term" value="C:extracellular region"/>
    <property type="evidence" value="ECO:0007669"/>
    <property type="project" value="UniProtKB-SubCell"/>
</dbReference>
<dbReference type="AlphaFoldDB" id="A0A183JAM8"/>
<proteinExistence type="inferred from homology"/>
<feature type="compositionally biased region" description="Basic and acidic residues" evidence="7">
    <location>
        <begin position="59"/>
        <end position="69"/>
    </location>
</feature>
<reference evidence="8 9" key="2">
    <citation type="submission" date="2018-11" db="EMBL/GenBank/DDBJ databases">
        <authorList>
            <consortium name="Pathogen Informatics"/>
        </authorList>
    </citation>
    <scope>NUCLEOTIDE SEQUENCE [LARGE SCALE GENOMIC DNA]</scope>
</reference>
<evidence type="ECO:0000256" key="2">
    <source>
        <dbReference type="ARBA" id="ARBA00006356"/>
    </source>
</evidence>
<dbReference type="WBParaSite" id="SBAD_0001333901-mRNA-1">
    <property type="protein sequence ID" value="SBAD_0001333901-mRNA-1"/>
    <property type="gene ID" value="SBAD_0001333901"/>
</dbReference>
<evidence type="ECO:0000256" key="7">
    <source>
        <dbReference type="SAM" id="MobiDB-lite"/>
    </source>
</evidence>
<dbReference type="Pfam" id="PF01581">
    <property type="entry name" value="FARP"/>
    <property type="match status" value="4"/>
</dbReference>
<evidence type="ECO:0000256" key="4">
    <source>
        <dbReference type="ARBA" id="ARBA00022685"/>
    </source>
</evidence>
<keyword evidence="4" id="KW-0165">Cleavage on pair of basic residues</keyword>
<dbReference type="PANTHER" id="PTHR20986">
    <property type="entry name" value="FMRFAMIDE-RELATED PEPTIDES"/>
    <property type="match status" value="1"/>
</dbReference>
<dbReference type="InterPro" id="IPR002544">
    <property type="entry name" value="FMRFamid-related_peptide-like"/>
</dbReference>
<keyword evidence="6" id="KW-0527">Neuropeptide</keyword>
<sequence length="102" mass="12194">MRKPNFIRFGRADPWSETRPNFLRFGRSRDTHQPEQFFRLTRNSEDDRRPNFIRFGKSGKPDPFEMSDRKPNIIRFGRSVNPKFQQYERKESIEAPAKGFAA</sequence>
<evidence type="ECO:0000256" key="1">
    <source>
        <dbReference type="ARBA" id="ARBA00004613"/>
    </source>
</evidence>
<protein>
    <submittedName>
        <fullName evidence="10">FMRFamide-related peptides</fullName>
    </submittedName>
</protein>
<evidence type="ECO:0000256" key="6">
    <source>
        <dbReference type="ARBA" id="ARBA00023320"/>
    </source>
</evidence>
<dbReference type="Proteomes" id="UP000270296">
    <property type="component" value="Unassembled WGS sequence"/>
</dbReference>
<comment type="subcellular location">
    <subcellularLocation>
        <location evidence="1">Secreted</location>
    </subcellularLocation>
</comment>